<organism evidence="2 3">
    <name type="scientific">Dokdonella ginsengisoli</name>
    <dbReference type="NCBI Taxonomy" id="363846"/>
    <lineage>
        <taxon>Bacteria</taxon>
        <taxon>Pseudomonadati</taxon>
        <taxon>Pseudomonadota</taxon>
        <taxon>Gammaproteobacteria</taxon>
        <taxon>Lysobacterales</taxon>
        <taxon>Rhodanobacteraceae</taxon>
        <taxon>Dokdonella</taxon>
    </lineage>
</organism>
<evidence type="ECO:0000313" key="3">
    <source>
        <dbReference type="Proteomes" id="UP001595886"/>
    </source>
</evidence>
<keyword evidence="3" id="KW-1185">Reference proteome</keyword>
<reference evidence="3" key="1">
    <citation type="journal article" date="2019" name="Int. J. Syst. Evol. Microbiol.">
        <title>The Global Catalogue of Microorganisms (GCM) 10K type strain sequencing project: providing services to taxonomists for standard genome sequencing and annotation.</title>
        <authorList>
            <consortium name="The Broad Institute Genomics Platform"/>
            <consortium name="The Broad Institute Genome Sequencing Center for Infectious Disease"/>
            <person name="Wu L."/>
            <person name="Ma J."/>
        </authorList>
    </citation>
    <scope>NUCLEOTIDE SEQUENCE [LARGE SCALE GENOMIC DNA]</scope>
    <source>
        <strain evidence="3">CCUG 30340</strain>
    </source>
</reference>
<evidence type="ECO:0000256" key="1">
    <source>
        <dbReference type="SAM" id="MobiDB-lite"/>
    </source>
</evidence>
<name>A0ABV9QTN9_9GAMM</name>
<dbReference type="EMBL" id="JBHSHD010000007">
    <property type="protein sequence ID" value="MFC4820380.1"/>
    <property type="molecule type" value="Genomic_DNA"/>
</dbReference>
<comment type="caution">
    <text evidence="2">The sequence shown here is derived from an EMBL/GenBank/DDBJ whole genome shotgun (WGS) entry which is preliminary data.</text>
</comment>
<evidence type="ECO:0000313" key="2">
    <source>
        <dbReference type="EMBL" id="MFC4820380.1"/>
    </source>
</evidence>
<dbReference type="Proteomes" id="UP001595886">
    <property type="component" value="Unassembled WGS sequence"/>
</dbReference>
<protein>
    <submittedName>
        <fullName evidence="2">Uncharacterized protein</fullName>
    </submittedName>
</protein>
<gene>
    <name evidence="2" type="ORF">ACFO6Q_08590</name>
</gene>
<feature type="region of interest" description="Disordered" evidence="1">
    <location>
        <begin position="1"/>
        <end position="38"/>
    </location>
</feature>
<proteinExistence type="predicted"/>
<sequence>MSLACPGQDSVGAARTARERPGFVRATASDRPGVAQPVPEREIPLQPWPRILAMATMLTLLALGAWEWRMRTLQLMPGDLGDYASGWAEQRRRIDSEDVPVAIVGDSRILFDTDLARFEALTGVRPLQLALVGTNARPFLENLADALNFRGLAVVGIAETSYFRRETGLRADALKLYRYESPAQRSAFLLHRALSRVFGFLDEEYRLSRLVRRLDPDLRAGADGPYGEVWKIISTTDQRQSGMWTRIESDERLREHARLAFERSRMRTGPPVADDVVAMTLEATRAAVAKIRARGGDVVFVRPPSTGPLRAGEDRRLPRARGWEALLAAAAVRGIHADDVPQAQGLTLPENSHLTRACATVFTDAYVRRLANLTARLPLRADAPPALQPADCVAAGAVAAAPPSP</sequence>
<accession>A0ABV9QTN9</accession>
<dbReference type="RefSeq" id="WP_380020228.1">
    <property type="nucleotide sequence ID" value="NZ_JBHSHD010000007.1"/>
</dbReference>